<dbReference type="SUPFAM" id="SSF52540">
    <property type="entry name" value="P-loop containing nucleoside triphosphate hydrolases"/>
    <property type="match status" value="1"/>
</dbReference>
<dbReference type="GO" id="GO:0003723">
    <property type="term" value="F:RNA binding"/>
    <property type="evidence" value="ECO:0007669"/>
    <property type="project" value="TreeGrafter"/>
</dbReference>
<comment type="catalytic activity">
    <reaction evidence="2">
        <text>ATP + H2O = ADP + phosphate + H(+)</text>
        <dbReference type="Rhea" id="RHEA:13065"/>
        <dbReference type="ChEBI" id="CHEBI:15377"/>
        <dbReference type="ChEBI" id="CHEBI:15378"/>
        <dbReference type="ChEBI" id="CHEBI:30616"/>
        <dbReference type="ChEBI" id="CHEBI:43474"/>
        <dbReference type="ChEBI" id="CHEBI:456216"/>
        <dbReference type="EC" id="3.6.4.13"/>
    </reaction>
</comment>
<dbReference type="EC" id="3.6.4.13" evidence="1"/>
<evidence type="ECO:0000256" key="1">
    <source>
        <dbReference type="ARBA" id="ARBA00012552"/>
    </source>
</evidence>
<dbReference type="InterPro" id="IPR027417">
    <property type="entry name" value="P-loop_NTPase"/>
</dbReference>
<dbReference type="EMBL" id="JAVYJV010000051">
    <property type="protein sequence ID" value="KAK4337144.1"/>
    <property type="molecule type" value="Genomic_DNA"/>
</dbReference>
<sequence>MKVFEHLPNNVRKVIFATNLAETSITIKGIVYVVDCGFVKLRFFNTQTGTDALVVVPISQASAKQRAGRAGRTLPDEDVDPWASEILEFKKEDFENKKLIKYYNAICQKLMQKIFSNKALRKLVSSTLKLKKFKKLSRLNMILTIEVD</sequence>
<evidence type="ECO:0000259" key="3">
    <source>
        <dbReference type="PROSITE" id="PS51194"/>
    </source>
</evidence>
<proteinExistence type="predicted"/>
<dbReference type="AlphaFoldDB" id="A0AAE1QQ07"/>
<dbReference type="GO" id="GO:0003724">
    <property type="term" value="F:RNA helicase activity"/>
    <property type="evidence" value="ECO:0007669"/>
    <property type="project" value="UniProtKB-EC"/>
</dbReference>
<keyword evidence="5" id="KW-1185">Reference proteome</keyword>
<dbReference type="PROSITE" id="PS51194">
    <property type="entry name" value="HELICASE_CTER"/>
    <property type="match status" value="1"/>
</dbReference>
<organism evidence="4 5">
    <name type="scientific">Anisodus tanguticus</name>
    <dbReference type="NCBI Taxonomy" id="243964"/>
    <lineage>
        <taxon>Eukaryota</taxon>
        <taxon>Viridiplantae</taxon>
        <taxon>Streptophyta</taxon>
        <taxon>Embryophyta</taxon>
        <taxon>Tracheophyta</taxon>
        <taxon>Spermatophyta</taxon>
        <taxon>Magnoliopsida</taxon>
        <taxon>eudicotyledons</taxon>
        <taxon>Gunneridae</taxon>
        <taxon>Pentapetalae</taxon>
        <taxon>asterids</taxon>
        <taxon>lamiids</taxon>
        <taxon>Solanales</taxon>
        <taxon>Solanaceae</taxon>
        <taxon>Solanoideae</taxon>
        <taxon>Hyoscyameae</taxon>
        <taxon>Anisodus</taxon>
    </lineage>
</organism>
<protein>
    <recommendedName>
        <fullName evidence="1">RNA helicase</fullName>
        <ecNumber evidence="1">3.6.4.13</ecNumber>
    </recommendedName>
</protein>
<evidence type="ECO:0000313" key="4">
    <source>
        <dbReference type="EMBL" id="KAK4337144.1"/>
    </source>
</evidence>
<comment type="caution">
    <text evidence="4">The sequence shown here is derived from an EMBL/GenBank/DDBJ whole genome shotgun (WGS) entry which is preliminary data.</text>
</comment>
<gene>
    <name evidence="4" type="ORF">RND71_043362</name>
</gene>
<dbReference type="Proteomes" id="UP001291623">
    <property type="component" value="Unassembled WGS sequence"/>
</dbReference>
<accession>A0AAE1QQ07</accession>
<dbReference type="Pfam" id="PF00271">
    <property type="entry name" value="Helicase_C"/>
    <property type="match status" value="1"/>
</dbReference>
<feature type="domain" description="Helicase C-terminal" evidence="3">
    <location>
        <begin position="1"/>
        <end position="121"/>
    </location>
</feature>
<name>A0AAE1QQ07_9SOLA</name>
<dbReference type="PANTHER" id="PTHR18934">
    <property type="entry name" value="ATP-DEPENDENT RNA HELICASE"/>
    <property type="match status" value="1"/>
</dbReference>
<dbReference type="CDD" id="cd18791">
    <property type="entry name" value="SF2_C_RHA"/>
    <property type="match status" value="1"/>
</dbReference>
<dbReference type="PANTHER" id="PTHR18934:SF136">
    <property type="entry name" value="ATP-DEPENDENT RNA HELICASE DHX35-RELATED"/>
    <property type="match status" value="1"/>
</dbReference>
<evidence type="ECO:0000256" key="2">
    <source>
        <dbReference type="ARBA" id="ARBA00047984"/>
    </source>
</evidence>
<reference evidence="4" key="1">
    <citation type="submission" date="2023-12" db="EMBL/GenBank/DDBJ databases">
        <title>Genome assembly of Anisodus tanguticus.</title>
        <authorList>
            <person name="Wang Y.-J."/>
        </authorList>
    </citation>
    <scope>NUCLEOTIDE SEQUENCE</scope>
    <source>
        <strain evidence="4">KB-2021</strain>
        <tissue evidence="4">Leaf</tissue>
    </source>
</reference>
<dbReference type="InterPro" id="IPR001650">
    <property type="entry name" value="Helicase_C-like"/>
</dbReference>
<evidence type="ECO:0000313" key="5">
    <source>
        <dbReference type="Proteomes" id="UP001291623"/>
    </source>
</evidence>
<dbReference type="Gene3D" id="3.40.50.300">
    <property type="entry name" value="P-loop containing nucleotide triphosphate hydrolases"/>
    <property type="match status" value="1"/>
</dbReference>